<feature type="transmembrane region" description="Helical" evidence="1">
    <location>
        <begin position="36"/>
        <end position="54"/>
    </location>
</feature>
<evidence type="ECO:0000313" key="2">
    <source>
        <dbReference type="EMBL" id="OHX65456.1"/>
    </source>
</evidence>
<dbReference type="RefSeq" id="WP_044225412.1">
    <property type="nucleotide sequence ID" value="NZ_JRYR02000001.1"/>
</dbReference>
<evidence type="ECO:0000313" key="3">
    <source>
        <dbReference type="Proteomes" id="UP000179797"/>
    </source>
</evidence>
<evidence type="ECO:0000256" key="1">
    <source>
        <dbReference type="SAM" id="Phobius"/>
    </source>
</evidence>
<dbReference type="OrthoDB" id="982387at2"/>
<keyword evidence="3" id="KW-1185">Reference proteome</keyword>
<sequence>MLKRFIGIGALIGLGLGDIIYKNYSVIPRDPLNHKTTIFIACMICIFLGTRLYEFSKNKDEKWLQASMILLYMIGGLIFIGSIVLTSFI</sequence>
<accession>A0A1S1YWQ8</accession>
<organism evidence="2 3">
    <name type="scientific">Flammeovirga pacifica</name>
    <dbReference type="NCBI Taxonomy" id="915059"/>
    <lineage>
        <taxon>Bacteria</taxon>
        <taxon>Pseudomonadati</taxon>
        <taxon>Bacteroidota</taxon>
        <taxon>Cytophagia</taxon>
        <taxon>Cytophagales</taxon>
        <taxon>Flammeovirgaceae</taxon>
        <taxon>Flammeovirga</taxon>
    </lineage>
</organism>
<name>A0A1S1YWQ8_FLAPC</name>
<keyword evidence="1" id="KW-0472">Membrane</keyword>
<dbReference type="Proteomes" id="UP000179797">
    <property type="component" value="Unassembled WGS sequence"/>
</dbReference>
<keyword evidence="1" id="KW-0812">Transmembrane</keyword>
<keyword evidence="1" id="KW-1133">Transmembrane helix</keyword>
<comment type="caution">
    <text evidence="2">The sequence shown here is derived from an EMBL/GenBank/DDBJ whole genome shotgun (WGS) entry which is preliminary data.</text>
</comment>
<feature type="transmembrane region" description="Helical" evidence="1">
    <location>
        <begin position="66"/>
        <end position="88"/>
    </location>
</feature>
<dbReference type="AlphaFoldDB" id="A0A1S1YWQ8"/>
<reference evidence="2 3" key="1">
    <citation type="journal article" date="2012" name="Int. J. Syst. Evol. Microbiol.">
        <title>Flammeovirga pacifica sp. nov., isolated from deep-sea sediment.</title>
        <authorList>
            <person name="Xu H."/>
            <person name="Fu Y."/>
            <person name="Yang N."/>
            <person name="Ding Z."/>
            <person name="Lai Q."/>
            <person name="Zeng R."/>
        </authorList>
    </citation>
    <scope>NUCLEOTIDE SEQUENCE [LARGE SCALE GENOMIC DNA]</scope>
    <source>
        <strain evidence="3">DSM 24597 / LMG 26175 / WPAGA1</strain>
    </source>
</reference>
<protein>
    <submittedName>
        <fullName evidence="2">Uncharacterized protein</fullName>
    </submittedName>
</protein>
<dbReference type="STRING" id="915059.NH26_03380"/>
<gene>
    <name evidence="2" type="ORF">NH26_03380</name>
</gene>
<dbReference type="EMBL" id="JRYR02000001">
    <property type="protein sequence ID" value="OHX65456.1"/>
    <property type="molecule type" value="Genomic_DNA"/>
</dbReference>
<proteinExistence type="predicted"/>